<dbReference type="Proteomes" id="UP000177967">
    <property type="component" value="Unassembled WGS sequence"/>
</dbReference>
<name>A0A1G1V3M5_9BACT</name>
<gene>
    <name evidence="1" type="ORF">A2782_04615</name>
</gene>
<proteinExistence type="predicted"/>
<dbReference type="AlphaFoldDB" id="A0A1G1V3M5"/>
<protein>
    <submittedName>
        <fullName evidence="1">Uncharacterized protein</fullName>
    </submittedName>
</protein>
<dbReference type="EMBL" id="MHBW01000003">
    <property type="protein sequence ID" value="OGY09956.1"/>
    <property type="molecule type" value="Genomic_DNA"/>
</dbReference>
<accession>A0A1G1V3M5</accession>
<evidence type="ECO:0000313" key="1">
    <source>
        <dbReference type="EMBL" id="OGY09956.1"/>
    </source>
</evidence>
<organism evidence="1 2">
    <name type="scientific">Candidatus Blackburnbacteria bacterium RIFCSPHIGHO2_01_FULL_43_15b</name>
    <dbReference type="NCBI Taxonomy" id="1797513"/>
    <lineage>
        <taxon>Bacteria</taxon>
        <taxon>Candidatus Blackburniibacteriota</taxon>
    </lineage>
</organism>
<evidence type="ECO:0000313" key="2">
    <source>
        <dbReference type="Proteomes" id="UP000177967"/>
    </source>
</evidence>
<dbReference type="STRING" id="1797513.A2782_04615"/>
<sequence length="93" mass="10593">MQHTTYKEVAVIDLKRADELGLVVEGDFTDIPKTEFVSFRTPQDHVAVRVVPQVVHTNIGVCTILIPRKAFDQELVEWILDSELSSPALPRHW</sequence>
<comment type="caution">
    <text evidence="1">The sequence shown here is derived from an EMBL/GenBank/DDBJ whole genome shotgun (WGS) entry which is preliminary data.</text>
</comment>
<reference evidence="1 2" key="1">
    <citation type="journal article" date="2016" name="Nat. Commun.">
        <title>Thousands of microbial genomes shed light on interconnected biogeochemical processes in an aquifer system.</title>
        <authorList>
            <person name="Anantharaman K."/>
            <person name="Brown C.T."/>
            <person name="Hug L.A."/>
            <person name="Sharon I."/>
            <person name="Castelle C.J."/>
            <person name="Probst A.J."/>
            <person name="Thomas B.C."/>
            <person name="Singh A."/>
            <person name="Wilkins M.J."/>
            <person name="Karaoz U."/>
            <person name="Brodie E.L."/>
            <person name="Williams K.H."/>
            <person name="Hubbard S.S."/>
            <person name="Banfield J.F."/>
        </authorList>
    </citation>
    <scope>NUCLEOTIDE SEQUENCE [LARGE SCALE GENOMIC DNA]</scope>
</reference>